<name>A0A1W1YFC8_9HYPH</name>
<evidence type="ECO:0000313" key="2">
    <source>
        <dbReference type="EMBL" id="SMC34829.1"/>
    </source>
</evidence>
<dbReference type="STRING" id="937218.SAMN06297251_101240"/>
<proteinExistence type="predicted"/>
<dbReference type="Gene3D" id="3.30.2310.20">
    <property type="entry name" value="RelE-like"/>
    <property type="match status" value="1"/>
</dbReference>
<gene>
    <name evidence="2" type="ORF">SAMN06297251_101240</name>
</gene>
<dbReference type="InterPro" id="IPR035093">
    <property type="entry name" value="RelE/ParE_toxin_dom_sf"/>
</dbReference>
<dbReference type="InterPro" id="IPR007712">
    <property type="entry name" value="RelE/ParE_toxin"/>
</dbReference>
<dbReference type="OrthoDB" id="7173315at2"/>
<keyword evidence="1" id="KW-1277">Toxin-antitoxin system</keyword>
<accession>A0A1W1YFC8</accession>
<keyword evidence="3" id="KW-1185">Reference proteome</keyword>
<evidence type="ECO:0000256" key="1">
    <source>
        <dbReference type="ARBA" id="ARBA00022649"/>
    </source>
</evidence>
<reference evidence="2 3" key="1">
    <citation type="submission" date="2017-04" db="EMBL/GenBank/DDBJ databases">
        <authorList>
            <person name="Afonso C.L."/>
            <person name="Miller P.J."/>
            <person name="Scott M.A."/>
            <person name="Spackman E."/>
            <person name="Goraichik I."/>
            <person name="Dimitrov K.M."/>
            <person name="Suarez D.L."/>
            <person name="Swayne D.E."/>
        </authorList>
    </citation>
    <scope>NUCLEOTIDE SEQUENCE [LARGE SCALE GENOMIC DNA]</scope>
    <source>
        <strain evidence="2 3">CGMCC 1.10972</strain>
    </source>
</reference>
<sequence>MGYRLTRKAADDIERLYVEGAEIFGLHQAASYHRRLTGVLEMLAANPKLARLRSEMTPAVRVHPHRAHLIFFIEEPGGILIVRVRHGREDWAEGS</sequence>
<dbReference type="AlphaFoldDB" id="A0A1W1YFC8"/>
<dbReference type="Proteomes" id="UP000192656">
    <property type="component" value="Unassembled WGS sequence"/>
</dbReference>
<dbReference type="EMBL" id="FWXR01000001">
    <property type="protein sequence ID" value="SMC34829.1"/>
    <property type="molecule type" value="Genomic_DNA"/>
</dbReference>
<organism evidence="2 3">
    <name type="scientific">Fulvimarina manganoxydans</name>
    <dbReference type="NCBI Taxonomy" id="937218"/>
    <lineage>
        <taxon>Bacteria</taxon>
        <taxon>Pseudomonadati</taxon>
        <taxon>Pseudomonadota</taxon>
        <taxon>Alphaproteobacteria</taxon>
        <taxon>Hyphomicrobiales</taxon>
        <taxon>Aurantimonadaceae</taxon>
        <taxon>Fulvimarina</taxon>
    </lineage>
</organism>
<protein>
    <submittedName>
        <fullName evidence="2">Toxin ParE1/3/4</fullName>
    </submittedName>
</protein>
<dbReference type="Pfam" id="PF05016">
    <property type="entry name" value="ParE_toxin"/>
    <property type="match status" value="1"/>
</dbReference>
<evidence type="ECO:0000313" key="3">
    <source>
        <dbReference type="Proteomes" id="UP000192656"/>
    </source>
</evidence>
<dbReference type="RefSeq" id="WP_084408111.1">
    <property type="nucleotide sequence ID" value="NZ_FWXR01000001.1"/>
</dbReference>